<dbReference type="EMBL" id="CAXHTB010000022">
    <property type="protein sequence ID" value="CAL0329806.1"/>
    <property type="molecule type" value="Genomic_DNA"/>
</dbReference>
<dbReference type="AlphaFoldDB" id="A0AAV1Y8Y8"/>
<evidence type="ECO:0000313" key="1">
    <source>
        <dbReference type="EMBL" id="CAL0329806.1"/>
    </source>
</evidence>
<name>A0AAV1Y8Y8_LUPLU</name>
<evidence type="ECO:0000313" key="2">
    <source>
        <dbReference type="Proteomes" id="UP001497480"/>
    </source>
</evidence>
<comment type="caution">
    <text evidence="1">The sequence shown here is derived from an EMBL/GenBank/DDBJ whole genome shotgun (WGS) entry which is preliminary data.</text>
</comment>
<accession>A0AAV1Y8Y8</accession>
<organism evidence="1 2">
    <name type="scientific">Lupinus luteus</name>
    <name type="common">European yellow lupine</name>
    <dbReference type="NCBI Taxonomy" id="3873"/>
    <lineage>
        <taxon>Eukaryota</taxon>
        <taxon>Viridiplantae</taxon>
        <taxon>Streptophyta</taxon>
        <taxon>Embryophyta</taxon>
        <taxon>Tracheophyta</taxon>
        <taxon>Spermatophyta</taxon>
        <taxon>Magnoliopsida</taxon>
        <taxon>eudicotyledons</taxon>
        <taxon>Gunneridae</taxon>
        <taxon>Pentapetalae</taxon>
        <taxon>rosids</taxon>
        <taxon>fabids</taxon>
        <taxon>Fabales</taxon>
        <taxon>Fabaceae</taxon>
        <taxon>Papilionoideae</taxon>
        <taxon>50 kb inversion clade</taxon>
        <taxon>genistoids sensu lato</taxon>
        <taxon>core genistoids</taxon>
        <taxon>Genisteae</taxon>
        <taxon>Lupinus</taxon>
    </lineage>
</organism>
<gene>
    <name evidence="1" type="ORF">LLUT_LOCUS30866</name>
</gene>
<proteinExistence type="predicted"/>
<reference evidence="1 2" key="1">
    <citation type="submission" date="2024-03" db="EMBL/GenBank/DDBJ databases">
        <authorList>
            <person name="Martinez-Hernandez J."/>
        </authorList>
    </citation>
    <scope>NUCLEOTIDE SEQUENCE [LARGE SCALE GENOMIC DNA]</scope>
</reference>
<sequence length="54" mass="5754">MVKEASLYGFLFKWASSNGMGPLVKGDGVGIQNSINQAAKAIQQTYGGQSQKTF</sequence>
<protein>
    <submittedName>
        <fullName evidence="1">Uncharacterized protein</fullName>
    </submittedName>
</protein>
<keyword evidence="2" id="KW-1185">Reference proteome</keyword>
<dbReference type="Proteomes" id="UP001497480">
    <property type="component" value="Unassembled WGS sequence"/>
</dbReference>